<dbReference type="Pfam" id="PF03401">
    <property type="entry name" value="TctC"/>
    <property type="match status" value="1"/>
</dbReference>
<evidence type="ECO:0000256" key="1">
    <source>
        <dbReference type="ARBA" id="ARBA00006987"/>
    </source>
</evidence>
<keyword evidence="3" id="KW-1185">Reference proteome</keyword>
<dbReference type="EMBL" id="NEVS01000004">
    <property type="protein sequence ID" value="OZI59435.1"/>
    <property type="molecule type" value="Genomic_DNA"/>
</dbReference>
<dbReference type="Gene3D" id="3.40.190.150">
    <property type="entry name" value="Bordetella uptake gene, domain 1"/>
    <property type="match status" value="1"/>
</dbReference>
<accession>A0A261UCU9</accession>
<evidence type="ECO:0000313" key="2">
    <source>
        <dbReference type="EMBL" id="OZI59435.1"/>
    </source>
</evidence>
<dbReference type="Proteomes" id="UP000215767">
    <property type="component" value="Unassembled WGS sequence"/>
</dbReference>
<sequence>MYPQRPVTIVVGFPPGGPTDGLARIVAQRMGEDLRQKIVVENRPGAAGNVAAASVARATPDGYTVYLATRANVLNEVLNGSTDYKLDRDFAPVGMLATVPNVLVVGKSSSATRASQFIAQAKADPGRLSCASGGVGSTSHLLCELFQRETRTEMLHVPYRGAGPALIDIMAGQVDSKFDSLPSSLEHIRRGDLRALGILSKERSGIAPEIPTLEEAGGPGLYVESWYGLLAPTGTPQEILTRLNGSLNTVLDDARVKNAYMRAGYALPPRLNTPEVFRDLLAAEAERWYWTTKAREISLH</sequence>
<evidence type="ECO:0008006" key="4">
    <source>
        <dbReference type="Google" id="ProtNLM"/>
    </source>
</evidence>
<dbReference type="CDD" id="cd13578">
    <property type="entry name" value="PBP2_Bug27"/>
    <property type="match status" value="1"/>
</dbReference>
<name>A0A261UCU9_9BORD</name>
<evidence type="ECO:0000313" key="3">
    <source>
        <dbReference type="Proteomes" id="UP000215767"/>
    </source>
</evidence>
<proteinExistence type="inferred from homology"/>
<dbReference type="PIRSF" id="PIRSF017082">
    <property type="entry name" value="YflP"/>
    <property type="match status" value="1"/>
</dbReference>
<dbReference type="InterPro" id="IPR005064">
    <property type="entry name" value="BUG"/>
</dbReference>
<comment type="similarity">
    <text evidence="1">Belongs to the UPF0065 (bug) family.</text>
</comment>
<reference evidence="3" key="1">
    <citation type="submission" date="2017-05" db="EMBL/GenBank/DDBJ databases">
        <title>Complete and WGS of Bordetella genogroups.</title>
        <authorList>
            <person name="Spilker T."/>
            <person name="Lipuma J."/>
        </authorList>
    </citation>
    <scope>NUCLEOTIDE SEQUENCE [LARGE SCALE GENOMIC DNA]</scope>
    <source>
        <strain evidence="3">AU8856</strain>
    </source>
</reference>
<dbReference type="OrthoDB" id="5171643at2"/>
<dbReference type="PANTHER" id="PTHR42928">
    <property type="entry name" value="TRICARBOXYLATE-BINDING PROTEIN"/>
    <property type="match status" value="1"/>
</dbReference>
<gene>
    <name evidence="2" type="ORF">CAL28_07750</name>
</gene>
<dbReference type="SUPFAM" id="SSF53850">
    <property type="entry name" value="Periplasmic binding protein-like II"/>
    <property type="match status" value="1"/>
</dbReference>
<dbReference type="PANTHER" id="PTHR42928:SF5">
    <property type="entry name" value="BLR1237 PROTEIN"/>
    <property type="match status" value="1"/>
</dbReference>
<comment type="caution">
    <text evidence="2">The sequence shown here is derived from an EMBL/GenBank/DDBJ whole genome shotgun (WGS) entry which is preliminary data.</text>
</comment>
<dbReference type="InterPro" id="IPR042100">
    <property type="entry name" value="Bug_dom1"/>
</dbReference>
<dbReference type="Gene3D" id="3.40.190.10">
    <property type="entry name" value="Periplasmic binding protein-like II"/>
    <property type="match status" value="1"/>
</dbReference>
<organism evidence="2 3">
    <name type="scientific">Bordetella genomosp. 11</name>
    <dbReference type="NCBI Taxonomy" id="1416808"/>
    <lineage>
        <taxon>Bacteria</taxon>
        <taxon>Pseudomonadati</taxon>
        <taxon>Pseudomonadota</taxon>
        <taxon>Betaproteobacteria</taxon>
        <taxon>Burkholderiales</taxon>
        <taxon>Alcaligenaceae</taxon>
        <taxon>Bordetella</taxon>
    </lineage>
</organism>
<protein>
    <recommendedName>
        <fullName evidence="4">MFS transporter</fullName>
    </recommendedName>
</protein>
<dbReference type="AlphaFoldDB" id="A0A261UCU9"/>